<dbReference type="PANTHER" id="PTHR43396">
    <property type="entry name" value="FLAVOHEMOPROTEIN"/>
    <property type="match status" value="1"/>
</dbReference>
<comment type="similarity">
    <text evidence="5">Belongs to the globin family.</text>
</comment>
<proteinExistence type="inferred from homology"/>
<gene>
    <name evidence="7" type="ORF">J2S41_002914</name>
</gene>
<dbReference type="InterPro" id="IPR000971">
    <property type="entry name" value="Globin"/>
</dbReference>
<evidence type="ECO:0000259" key="6">
    <source>
        <dbReference type="PROSITE" id="PS01033"/>
    </source>
</evidence>
<keyword evidence="1 5" id="KW-0349">Heme</keyword>
<dbReference type="GO" id="GO:0046210">
    <property type="term" value="P:nitric oxide catabolic process"/>
    <property type="evidence" value="ECO:0007669"/>
    <property type="project" value="TreeGrafter"/>
</dbReference>
<evidence type="ECO:0000256" key="2">
    <source>
        <dbReference type="ARBA" id="ARBA00022621"/>
    </source>
</evidence>
<keyword evidence="5" id="KW-0813">Transport</keyword>
<dbReference type="EMBL" id="JAVDYB010000001">
    <property type="protein sequence ID" value="MDR7276136.1"/>
    <property type="molecule type" value="Genomic_DNA"/>
</dbReference>
<keyword evidence="3" id="KW-0479">Metal-binding</keyword>
<keyword evidence="8" id="KW-1185">Reference proteome</keyword>
<protein>
    <submittedName>
        <fullName evidence="7">Hemoglobin-like flavoprotein</fullName>
    </submittedName>
</protein>
<dbReference type="GO" id="GO:0071500">
    <property type="term" value="P:cellular response to nitrosative stress"/>
    <property type="evidence" value="ECO:0007669"/>
    <property type="project" value="TreeGrafter"/>
</dbReference>
<reference evidence="7" key="1">
    <citation type="submission" date="2023-07" db="EMBL/GenBank/DDBJ databases">
        <title>Sequencing the genomes of 1000 actinobacteria strains.</title>
        <authorList>
            <person name="Klenk H.-P."/>
        </authorList>
    </citation>
    <scope>NUCLEOTIDE SEQUENCE</scope>
    <source>
        <strain evidence="7">DSM 44707</strain>
    </source>
</reference>
<dbReference type="PROSITE" id="PS01033">
    <property type="entry name" value="GLOBIN"/>
    <property type="match status" value="1"/>
</dbReference>
<dbReference type="SUPFAM" id="SSF46458">
    <property type="entry name" value="Globin-like"/>
    <property type="match status" value="1"/>
</dbReference>
<dbReference type="RefSeq" id="WP_310368045.1">
    <property type="nucleotide sequence ID" value="NZ_JAVDYB010000001.1"/>
</dbReference>
<keyword evidence="2 5" id="KW-0561">Oxygen transport</keyword>
<evidence type="ECO:0000313" key="8">
    <source>
        <dbReference type="Proteomes" id="UP001183643"/>
    </source>
</evidence>
<dbReference type="GO" id="GO:0008941">
    <property type="term" value="F:nitric oxide dioxygenase NAD(P)H activity"/>
    <property type="evidence" value="ECO:0007669"/>
    <property type="project" value="TreeGrafter"/>
</dbReference>
<evidence type="ECO:0000256" key="1">
    <source>
        <dbReference type="ARBA" id="ARBA00022617"/>
    </source>
</evidence>
<evidence type="ECO:0000256" key="4">
    <source>
        <dbReference type="ARBA" id="ARBA00023004"/>
    </source>
</evidence>
<dbReference type="InterPro" id="IPR009050">
    <property type="entry name" value="Globin-like_sf"/>
</dbReference>
<sequence>MIDFGAASGDLGRTTGAVYSAGTTHGPSGSLGDNRRPTAEAMQIVQRTAEKVADRPVALAEAFYRHLFALAPGVRSMFPEDMTAQNERLCRALLDGIRALVEPERYAGQMERALHRLGAHHADRLGVRPEHYPYVGHALVRAVGDISDDWSSSTSSAWIWVYDWMAAHMLSAAGRPGHLRS</sequence>
<feature type="domain" description="Globin" evidence="6">
    <location>
        <begin position="36"/>
        <end position="174"/>
    </location>
</feature>
<dbReference type="Proteomes" id="UP001183643">
    <property type="component" value="Unassembled WGS sequence"/>
</dbReference>
<dbReference type="PANTHER" id="PTHR43396:SF3">
    <property type="entry name" value="FLAVOHEMOPROTEIN"/>
    <property type="match status" value="1"/>
</dbReference>
<dbReference type="GO" id="GO:0005344">
    <property type="term" value="F:oxygen carrier activity"/>
    <property type="evidence" value="ECO:0007669"/>
    <property type="project" value="UniProtKB-KW"/>
</dbReference>
<evidence type="ECO:0000313" key="7">
    <source>
        <dbReference type="EMBL" id="MDR7276136.1"/>
    </source>
</evidence>
<keyword evidence="4" id="KW-0408">Iron</keyword>
<dbReference type="InterPro" id="IPR012292">
    <property type="entry name" value="Globin/Proto"/>
</dbReference>
<comment type="caution">
    <text evidence="7">The sequence shown here is derived from an EMBL/GenBank/DDBJ whole genome shotgun (WGS) entry which is preliminary data.</text>
</comment>
<dbReference type="GO" id="GO:0019825">
    <property type="term" value="F:oxygen binding"/>
    <property type="evidence" value="ECO:0007669"/>
    <property type="project" value="InterPro"/>
</dbReference>
<evidence type="ECO:0000256" key="5">
    <source>
        <dbReference type="RuleBase" id="RU000356"/>
    </source>
</evidence>
<dbReference type="GO" id="GO:0020037">
    <property type="term" value="F:heme binding"/>
    <property type="evidence" value="ECO:0007669"/>
    <property type="project" value="InterPro"/>
</dbReference>
<dbReference type="AlphaFoldDB" id="A0AAE3YPF1"/>
<name>A0AAE3YPF1_9ACTN</name>
<dbReference type="Gene3D" id="1.10.490.10">
    <property type="entry name" value="Globins"/>
    <property type="match status" value="1"/>
</dbReference>
<dbReference type="GO" id="GO:0046872">
    <property type="term" value="F:metal ion binding"/>
    <property type="evidence" value="ECO:0007669"/>
    <property type="project" value="UniProtKB-KW"/>
</dbReference>
<accession>A0AAE3YPF1</accession>
<dbReference type="GO" id="GO:0071949">
    <property type="term" value="F:FAD binding"/>
    <property type="evidence" value="ECO:0007669"/>
    <property type="project" value="TreeGrafter"/>
</dbReference>
<dbReference type="Pfam" id="PF00042">
    <property type="entry name" value="Globin"/>
    <property type="match status" value="1"/>
</dbReference>
<organism evidence="7 8">
    <name type="scientific">Catenuloplanes atrovinosus</name>
    <dbReference type="NCBI Taxonomy" id="137266"/>
    <lineage>
        <taxon>Bacteria</taxon>
        <taxon>Bacillati</taxon>
        <taxon>Actinomycetota</taxon>
        <taxon>Actinomycetes</taxon>
        <taxon>Micromonosporales</taxon>
        <taxon>Micromonosporaceae</taxon>
        <taxon>Catenuloplanes</taxon>
    </lineage>
</organism>
<evidence type="ECO:0000256" key="3">
    <source>
        <dbReference type="ARBA" id="ARBA00022723"/>
    </source>
</evidence>